<organism evidence="2">
    <name type="scientific">marine sediment metagenome</name>
    <dbReference type="NCBI Taxonomy" id="412755"/>
    <lineage>
        <taxon>unclassified sequences</taxon>
        <taxon>metagenomes</taxon>
        <taxon>ecological metagenomes</taxon>
    </lineage>
</organism>
<sequence length="75" mass="8394">MKHLDWLSAGLLLAGVILLRYHIATGWLLCALSCVAAIWLFLAATYQDRPLYGKVAQSVVMLVLNLSNYMAWRGE</sequence>
<protein>
    <recommendedName>
        <fullName evidence="3">Nicotinamide riboside transporter PnuC</fullName>
    </recommendedName>
</protein>
<keyword evidence="1" id="KW-1133">Transmembrane helix</keyword>
<dbReference type="AlphaFoldDB" id="A0A0F8WZS4"/>
<feature type="transmembrane region" description="Helical" evidence="1">
    <location>
        <begin position="28"/>
        <end position="46"/>
    </location>
</feature>
<name>A0A0F8WZS4_9ZZZZ</name>
<keyword evidence="1" id="KW-0472">Membrane</keyword>
<evidence type="ECO:0008006" key="3">
    <source>
        <dbReference type="Google" id="ProtNLM"/>
    </source>
</evidence>
<accession>A0A0F8WZS4</accession>
<proteinExistence type="predicted"/>
<gene>
    <name evidence="2" type="ORF">LCGC14_3088930</name>
</gene>
<keyword evidence="1" id="KW-0812">Transmembrane</keyword>
<reference evidence="2" key="1">
    <citation type="journal article" date="2015" name="Nature">
        <title>Complex archaea that bridge the gap between prokaryotes and eukaryotes.</title>
        <authorList>
            <person name="Spang A."/>
            <person name="Saw J.H."/>
            <person name="Jorgensen S.L."/>
            <person name="Zaremba-Niedzwiedzka K."/>
            <person name="Martijn J."/>
            <person name="Lind A.E."/>
            <person name="van Eijk R."/>
            <person name="Schleper C."/>
            <person name="Guy L."/>
            <person name="Ettema T.J."/>
        </authorList>
    </citation>
    <scope>NUCLEOTIDE SEQUENCE</scope>
</reference>
<evidence type="ECO:0000256" key="1">
    <source>
        <dbReference type="SAM" id="Phobius"/>
    </source>
</evidence>
<evidence type="ECO:0000313" key="2">
    <source>
        <dbReference type="EMBL" id="KKK54020.1"/>
    </source>
</evidence>
<comment type="caution">
    <text evidence="2">The sequence shown here is derived from an EMBL/GenBank/DDBJ whole genome shotgun (WGS) entry which is preliminary data.</text>
</comment>
<dbReference type="EMBL" id="LAZR01066213">
    <property type="protein sequence ID" value="KKK54020.1"/>
    <property type="molecule type" value="Genomic_DNA"/>
</dbReference>